<protein>
    <submittedName>
        <fullName evidence="2">Uncharacterized protein</fullName>
    </submittedName>
</protein>
<reference evidence="2 3" key="1">
    <citation type="journal article" date="2015" name="Stand. Genomic Sci.">
        <title>Genomic Encyclopedia of Bacterial and Archaeal Type Strains, Phase III: the genomes of soil and plant-associated and newly described type strains.</title>
        <authorList>
            <person name="Whitman W.B."/>
            <person name="Woyke T."/>
            <person name="Klenk H.P."/>
            <person name="Zhou Y."/>
            <person name="Lilburn T.G."/>
            <person name="Beck B.J."/>
            <person name="De Vos P."/>
            <person name="Vandamme P."/>
            <person name="Eisen J.A."/>
            <person name="Garrity G."/>
            <person name="Hugenholtz P."/>
            <person name="Kyrpides N.C."/>
        </authorList>
    </citation>
    <scope>NUCLEOTIDE SEQUENCE [LARGE SCALE GENOMIC DNA]</scope>
    <source>
        <strain evidence="2 3">CGMCC 1.10821</strain>
    </source>
</reference>
<accession>A0A562L038</accession>
<dbReference type="EMBL" id="VLKN01000006">
    <property type="protein sequence ID" value="TWI01005.1"/>
    <property type="molecule type" value="Genomic_DNA"/>
</dbReference>
<feature type="chain" id="PRO_5021795802" evidence="1">
    <location>
        <begin position="19"/>
        <end position="200"/>
    </location>
</feature>
<proteinExistence type="predicted"/>
<keyword evidence="3" id="KW-1185">Reference proteome</keyword>
<comment type="caution">
    <text evidence="2">The sequence shown here is derived from an EMBL/GenBank/DDBJ whole genome shotgun (WGS) entry which is preliminary data.</text>
</comment>
<organism evidence="2 3">
    <name type="scientific">Luteimonas cucumeris</name>
    <dbReference type="NCBI Taxonomy" id="985012"/>
    <lineage>
        <taxon>Bacteria</taxon>
        <taxon>Pseudomonadati</taxon>
        <taxon>Pseudomonadota</taxon>
        <taxon>Gammaproteobacteria</taxon>
        <taxon>Lysobacterales</taxon>
        <taxon>Lysobacteraceae</taxon>
        <taxon>Luteimonas</taxon>
    </lineage>
</organism>
<dbReference type="AlphaFoldDB" id="A0A562L038"/>
<dbReference type="OrthoDB" id="7554093at2"/>
<evidence type="ECO:0000256" key="1">
    <source>
        <dbReference type="SAM" id="SignalP"/>
    </source>
</evidence>
<sequence>MKTLVLTLLLLASAPALAAEPLQACAIPQWRHLYTSDPQGQDAGGSRQHLLDALRRGSPLRVGWGEADADGKWAVEEFADAGFTNLMNGRDVVAQLDSAMIQTDYTDATKAGLRDPALRWHALASTDGRLEALMVEVATGKVTRKLVQRTHFHWYAFAPDPACDARPAINSAPRGRMNELIFDSRKAEPASAPAPVKPAK</sequence>
<keyword evidence="1" id="KW-0732">Signal</keyword>
<evidence type="ECO:0000313" key="2">
    <source>
        <dbReference type="EMBL" id="TWI01005.1"/>
    </source>
</evidence>
<feature type="signal peptide" evidence="1">
    <location>
        <begin position="1"/>
        <end position="18"/>
    </location>
</feature>
<evidence type="ECO:0000313" key="3">
    <source>
        <dbReference type="Proteomes" id="UP000315167"/>
    </source>
</evidence>
<name>A0A562L038_9GAMM</name>
<dbReference type="Proteomes" id="UP000315167">
    <property type="component" value="Unassembled WGS sequence"/>
</dbReference>
<gene>
    <name evidence="2" type="ORF">IP90_02627</name>
</gene>
<dbReference type="RefSeq" id="WP_158635350.1">
    <property type="nucleotide sequence ID" value="NZ_VLKN01000006.1"/>
</dbReference>